<feature type="compositionally biased region" description="Gly residues" evidence="1">
    <location>
        <begin position="175"/>
        <end position="184"/>
    </location>
</feature>
<feature type="region of interest" description="Disordered" evidence="1">
    <location>
        <begin position="150"/>
        <end position="184"/>
    </location>
</feature>
<sequence length="184" mass="19773">MRDGNASGKGARECAADAGHDLDAHARIHARLHLLGSPTEHEGITALEPHDALAGQRPVDDDRVDLLLGHRVVLRALARVDQLHVEIEVVEQLERCQSVVHDDVRLANLLAPADGDEVSGTRPAPDEDDSAVARALRPYWQGADRELLGDRIADGHRSPRICPARHGDRDALHRGAGGSPGRGA</sequence>
<dbReference type="AlphaFoldDB" id="A0A6J7EJA9"/>
<protein>
    <submittedName>
        <fullName evidence="2">Unannotated protein</fullName>
    </submittedName>
</protein>
<gene>
    <name evidence="2" type="ORF">UFOPK3402_01336</name>
</gene>
<dbReference type="EMBL" id="CAFBLS010000172">
    <property type="protein sequence ID" value="CAB4881320.1"/>
    <property type="molecule type" value="Genomic_DNA"/>
</dbReference>
<accession>A0A6J7EJA9</accession>
<evidence type="ECO:0000313" key="2">
    <source>
        <dbReference type="EMBL" id="CAB4881320.1"/>
    </source>
</evidence>
<organism evidence="2">
    <name type="scientific">freshwater metagenome</name>
    <dbReference type="NCBI Taxonomy" id="449393"/>
    <lineage>
        <taxon>unclassified sequences</taxon>
        <taxon>metagenomes</taxon>
        <taxon>ecological metagenomes</taxon>
    </lineage>
</organism>
<proteinExistence type="predicted"/>
<reference evidence="2" key="1">
    <citation type="submission" date="2020-05" db="EMBL/GenBank/DDBJ databases">
        <authorList>
            <person name="Chiriac C."/>
            <person name="Salcher M."/>
            <person name="Ghai R."/>
            <person name="Kavagutti S V."/>
        </authorList>
    </citation>
    <scope>NUCLEOTIDE SEQUENCE</scope>
</reference>
<evidence type="ECO:0000256" key="1">
    <source>
        <dbReference type="SAM" id="MobiDB-lite"/>
    </source>
</evidence>
<name>A0A6J7EJA9_9ZZZZ</name>